<dbReference type="InterPro" id="IPR011044">
    <property type="entry name" value="Quino_amine_DH_bsu"/>
</dbReference>
<reference evidence="1 2" key="1">
    <citation type="journal article" date="2011" name="Stand. Genomic Sci.">
        <title>Complete genome sequence of Deinococcus maricopensis type strain (LB-34).</title>
        <authorList>
            <person name="Pukall R."/>
            <person name="Zeytun A."/>
            <person name="Lucas S."/>
            <person name="Lapidus A."/>
            <person name="Hammon N."/>
            <person name="Deshpande S."/>
            <person name="Nolan M."/>
            <person name="Cheng J.F."/>
            <person name="Pitluck S."/>
            <person name="Liolios K."/>
            <person name="Pagani I."/>
            <person name="Mikhailova N."/>
            <person name="Ivanova N."/>
            <person name="Mavromatis K."/>
            <person name="Pati A."/>
            <person name="Tapia R."/>
            <person name="Han C."/>
            <person name="Goodwin L."/>
            <person name="Chen A."/>
            <person name="Palaniappan K."/>
            <person name="Land M."/>
            <person name="Hauser L."/>
            <person name="Chang Y.J."/>
            <person name="Jeffries C.D."/>
            <person name="Brambilla E.M."/>
            <person name="Rohde M."/>
            <person name="Goker M."/>
            <person name="Detter J.C."/>
            <person name="Woyke T."/>
            <person name="Bristow J."/>
            <person name="Eisen J.A."/>
            <person name="Markowitz V."/>
            <person name="Hugenholtz P."/>
            <person name="Kyrpides N.C."/>
            <person name="Klenk H.P."/>
        </authorList>
    </citation>
    <scope>NUCLEOTIDE SEQUENCE [LARGE SCALE GENOMIC DNA]</scope>
    <source>
        <strain evidence="2">DSM 21211 / LMG 22137 / NRRL B-23946 / LB-34</strain>
    </source>
</reference>
<dbReference type="InterPro" id="IPR015943">
    <property type="entry name" value="WD40/YVTN_repeat-like_dom_sf"/>
</dbReference>
<dbReference type="SUPFAM" id="SSF50969">
    <property type="entry name" value="YVTN repeat-like/Quinoprotein amine dehydrogenase"/>
    <property type="match status" value="1"/>
</dbReference>
<organism evidence="1 2">
    <name type="scientific">Deinococcus maricopensis (strain DSM 21211 / LMG 22137 / NRRL B-23946 / LB-34)</name>
    <dbReference type="NCBI Taxonomy" id="709986"/>
    <lineage>
        <taxon>Bacteria</taxon>
        <taxon>Thermotogati</taxon>
        <taxon>Deinococcota</taxon>
        <taxon>Deinococci</taxon>
        <taxon>Deinococcales</taxon>
        <taxon>Deinococcaceae</taxon>
        <taxon>Deinococcus</taxon>
    </lineage>
</organism>
<accession>E8UAG8</accession>
<dbReference type="Gene3D" id="2.130.10.10">
    <property type="entry name" value="YVTN repeat-like/Quinoprotein amine dehydrogenase"/>
    <property type="match status" value="1"/>
</dbReference>
<dbReference type="eggNOG" id="COG2319">
    <property type="taxonomic scope" value="Bacteria"/>
</dbReference>
<dbReference type="KEGG" id="dmr:Deima_2419"/>
<proteinExistence type="predicted"/>
<dbReference type="HOGENOM" id="CLU_1092913_0_0_0"/>
<dbReference type="OrthoDB" id="144873at2"/>
<evidence type="ECO:0000313" key="1">
    <source>
        <dbReference type="EMBL" id="ADV68057.1"/>
    </source>
</evidence>
<evidence type="ECO:0000313" key="2">
    <source>
        <dbReference type="Proteomes" id="UP000008635"/>
    </source>
</evidence>
<keyword evidence="2" id="KW-1185">Reference proteome</keyword>
<dbReference type="STRING" id="709986.Deima_2419"/>
<gene>
    <name evidence="1" type="ordered locus">Deima_2419</name>
</gene>
<dbReference type="AlphaFoldDB" id="E8UAG8"/>
<reference evidence="2" key="2">
    <citation type="submission" date="2011-01" db="EMBL/GenBank/DDBJ databases">
        <title>The complete genome of Deinococcus maricopensis DSM 21211.</title>
        <authorList>
            <consortium name="US DOE Joint Genome Institute (JGI-PGF)"/>
            <person name="Lucas S."/>
            <person name="Copeland A."/>
            <person name="Lapidus A."/>
            <person name="Goodwin L."/>
            <person name="Pitluck S."/>
            <person name="Kyrpides N."/>
            <person name="Mavromatis K."/>
            <person name="Pagani I."/>
            <person name="Ivanova N."/>
            <person name="Ovchinnikova G."/>
            <person name="Zeytun A."/>
            <person name="Detter J.C."/>
            <person name="Han C."/>
            <person name="Land M."/>
            <person name="Hauser L."/>
            <person name="Markowitz V."/>
            <person name="Cheng J.-F."/>
            <person name="Hugenholtz P."/>
            <person name="Woyke T."/>
            <person name="Wu D."/>
            <person name="Pukall R."/>
            <person name="Gehrich-Schroeter G."/>
            <person name="Brambilla E."/>
            <person name="Klenk H.-P."/>
            <person name="Eisen J.A."/>
        </authorList>
    </citation>
    <scope>NUCLEOTIDE SEQUENCE [LARGE SCALE GENOMIC DNA]</scope>
    <source>
        <strain evidence="2">DSM 21211 / LMG 22137 / NRRL B-23946 / LB-34</strain>
    </source>
</reference>
<dbReference type="RefSeq" id="WP_013557562.1">
    <property type="nucleotide sequence ID" value="NC_014958.1"/>
</dbReference>
<protein>
    <recommendedName>
        <fullName evidence="3">WD40 repeat-containing protein</fullName>
    </recommendedName>
</protein>
<dbReference type="Proteomes" id="UP000008635">
    <property type="component" value="Chromosome"/>
</dbReference>
<evidence type="ECO:0008006" key="3">
    <source>
        <dbReference type="Google" id="ProtNLM"/>
    </source>
</evidence>
<name>E8UAG8_DEIML</name>
<sequence length="254" mass="28291">MDQLTWAPDNRAVLALSDGRIDVFDAATGRRTAQLNTHHPAPCLLTFVPQGLLHTERDPNTRATWLTLRTWPTLRAQWRTPMPCPLSTSADRDGRTLAALLNTQGTVRVQLFDLHRRTPGRTLTRPDSSAVPVKVAVRPDGAEVAAGYSDGWIMVWNSRTGRETWRTRPYAGLSRALTWNPEGTALASSGFGRCRWWRSECTVVSWAGPGGVQQQVLWSSWFQGASSVQWPSVTTLLLTTTRQAWLVRAPTHPD</sequence>
<dbReference type="EMBL" id="CP002454">
    <property type="protein sequence ID" value="ADV68057.1"/>
    <property type="molecule type" value="Genomic_DNA"/>
</dbReference>